<keyword evidence="4 6" id="KW-0067">ATP-binding</keyword>
<gene>
    <name evidence="6" type="ORF">AVO44_03805</name>
</gene>
<dbReference type="Gene3D" id="3.40.50.300">
    <property type="entry name" value="P-loop containing nucleotide triphosphate hydrolases"/>
    <property type="match status" value="1"/>
</dbReference>
<dbReference type="InterPro" id="IPR017871">
    <property type="entry name" value="ABC_transporter-like_CS"/>
</dbReference>
<dbReference type="OrthoDB" id="9802264at2"/>
<dbReference type="RefSeq" id="WP_068332818.1">
    <property type="nucleotide sequence ID" value="NZ_LQBP01000002.1"/>
</dbReference>
<proteinExistence type="inferred from homology"/>
<keyword evidence="2" id="KW-0813">Transport</keyword>
<evidence type="ECO:0000256" key="4">
    <source>
        <dbReference type="ARBA" id="ARBA00022840"/>
    </source>
</evidence>
<dbReference type="STRING" id="1685378.AVO44_03805"/>
<keyword evidence="3" id="KW-0547">Nucleotide-binding</keyword>
<evidence type="ECO:0000256" key="1">
    <source>
        <dbReference type="ARBA" id="ARBA00005417"/>
    </source>
</evidence>
<dbReference type="InterPro" id="IPR050166">
    <property type="entry name" value="ABC_transporter_ATP-bind"/>
</dbReference>
<dbReference type="PANTHER" id="PTHR42788:SF19">
    <property type="entry name" value="ALIPHATIC SULFONATES IMPORT ATP-BINDING PROTEIN SSUB 2"/>
    <property type="match status" value="1"/>
</dbReference>
<accession>A0A0X3TZ54</accession>
<dbReference type="Proteomes" id="UP000053690">
    <property type="component" value="Unassembled WGS sequence"/>
</dbReference>
<dbReference type="SMART" id="SM00382">
    <property type="entry name" value="AAA"/>
    <property type="match status" value="1"/>
</dbReference>
<evidence type="ECO:0000256" key="2">
    <source>
        <dbReference type="ARBA" id="ARBA00022448"/>
    </source>
</evidence>
<keyword evidence="7" id="KW-1185">Reference proteome</keyword>
<evidence type="ECO:0000313" key="6">
    <source>
        <dbReference type="EMBL" id="KUJ81008.1"/>
    </source>
</evidence>
<reference evidence="7" key="1">
    <citation type="submission" date="2015-12" db="EMBL/GenBank/DDBJ databases">
        <authorList>
            <person name="Zhang G."/>
            <person name="Stingl U."/>
        </authorList>
    </citation>
    <scope>NUCLEOTIDE SEQUENCE [LARGE SCALE GENOMIC DNA]</scope>
    <source>
        <strain evidence="7">ZGT108</strain>
    </source>
</reference>
<comment type="similarity">
    <text evidence="1">Belongs to the ABC transporter superfamily.</text>
</comment>
<dbReference type="GO" id="GO:0016887">
    <property type="term" value="F:ATP hydrolysis activity"/>
    <property type="evidence" value="ECO:0007669"/>
    <property type="project" value="InterPro"/>
</dbReference>
<evidence type="ECO:0000313" key="7">
    <source>
        <dbReference type="Proteomes" id="UP000053690"/>
    </source>
</evidence>
<dbReference type="InterPro" id="IPR003593">
    <property type="entry name" value="AAA+_ATPase"/>
</dbReference>
<feature type="domain" description="ABC transporter" evidence="5">
    <location>
        <begin position="6"/>
        <end position="231"/>
    </location>
</feature>
<dbReference type="CDD" id="cd03293">
    <property type="entry name" value="ABC_NrtD_SsuB_transporters"/>
    <property type="match status" value="1"/>
</dbReference>
<dbReference type="InterPro" id="IPR027417">
    <property type="entry name" value="P-loop_NTPase"/>
</dbReference>
<dbReference type="PROSITE" id="PS50893">
    <property type="entry name" value="ABC_TRANSPORTER_2"/>
    <property type="match status" value="1"/>
</dbReference>
<dbReference type="PANTHER" id="PTHR42788">
    <property type="entry name" value="TAURINE IMPORT ATP-BINDING PROTEIN-RELATED"/>
    <property type="match status" value="1"/>
</dbReference>
<dbReference type="SUPFAM" id="SSF52540">
    <property type="entry name" value="P-loop containing nucleoside triphosphate hydrolases"/>
    <property type="match status" value="1"/>
</dbReference>
<dbReference type="PROSITE" id="PS00211">
    <property type="entry name" value="ABC_TRANSPORTER_1"/>
    <property type="match status" value="1"/>
</dbReference>
<name>A0A0X3TZ54_9RHOB</name>
<sequence length="248" mass="27000">MTRADIHCDNIQKSFGAVETVSQLSIVFKSGQTTALVGPSGCGKSTILRMIAGLETPDTGSIRIGQETPRQVARRGGLSMAFQDPSLLPWRSVRSNIALGAELARKPVDRVDELIDLVGLVGFSDHRPAELSGGMRQRAAIARSLISAPDVLLLDEPFGAVDAITRRRLNRDLPPLWRERKTTTLLVTHSVEEAVLLSDRVIVLCPRPARVLADIPVDLHHNRALPETNAPAFRDLAMRVLTALEEAA</sequence>
<dbReference type="AlphaFoldDB" id="A0A0X3TZ54"/>
<organism evidence="6 7">
    <name type="scientific">Ruegeria profundi</name>
    <dbReference type="NCBI Taxonomy" id="1685378"/>
    <lineage>
        <taxon>Bacteria</taxon>
        <taxon>Pseudomonadati</taxon>
        <taxon>Pseudomonadota</taxon>
        <taxon>Alphaproteobacteria</taxon>
        <taxon>Rhodobacterales</taxon>
        <taxon>Roseobacteraceae</taxon>
        <taxon>Ruegeria</taxon>
    </lineage>
</organism>
<evidence type="ECO:0000259" key="5">
    <source>
        <dbReference type="PROSITE" id="PS50893"/>
    </source>
</evidence>
<dbReference type="InterPro" id="IPR003439">
    <property type="entry name" value="ABC_transporter-like_ATP-bd"/>
</dbReference>
<protein>
    <submittedName>
        <fullName evidence="6">Nitrate/sulfonate/bicarbonate ABC transporter ATP-binding protein</fullName>
    </submittedName>
</protein>
<evidence type="ECO:0000256" key="3">
    <source>
        <dbReference type="ARBA" id="ARBA00022741"/>
    </source>
</evidence>
<dbReference type="Pfam" id="PF00005">
    <property type="entry name" value="ABC_tran"/>
    <property type="match status" value="1"/>
</dbReference>
<dbReference type="EMBL" id="LQBP01000002">
    <property type="protein sequence ID" value="KUJ81008.1"/>
    <property type="molecule type" value="Genomic_DNA"/>
</dbReference>
<comment type="caution">
    <text evidence="6">The sequence shown here is derived from an EMBL/GenBank/DDBJ whole genome shotgun (WGS) entry which is preliminary data.</text>
</comment>
<dbReference type="GO" id="GO:0005524">
    <property type="term" value="F:ATP binding"/>
    <property type="evidence" value="ECO:0007669"/>
    <property type="project" value="UniProtKB-KW"/>
</dbReference>